<accession>A0A7Z0J828</accession>
<keyword evidence="1" id="KW-0812">Transmembrane</keyword>
<dbReference type="RefSeq" id="WP_179820361.1">
    <property type="nucleotide sequence ID" value="NZ_JACCFS010000001.1"/>
</dbReference>
<evidence type="ECO:0000256" key="1">
    <source>
        <dbReference type="SAM" id="Phobius"/>
    </source>
</evidence>
<keyword evidence="3" id="KW-1185">Reference proteome</keyword>
<feature type="transmembrane region" description="Helical" evidence="1">
    <location>
        <begin position="12"/>
        <end position="33"/>
    </location>
</feature>
<protein>
    <submittedName>
        <fullName evidence="2">Uncharacterized protein</fullName>
    </submittedName>
</protein>
<evidence type="ECO:0000313" key="2">
    <source>
        <dbReference type="EMBL" id="NYJ32506.1"/>
    </source>
</evidence>
<keyword evidence="1" id="KW-0472">Membrane</keyword>
<dbReference type="AlphaFoldDB" id="A0A7Z0J828"/>
<reference evidence="2 3" key="1">
    <citation type="submission" date="2020-07" db="EMBL/GenBank/DDBJ databases">
        <title>Sequencing the genomes of 1000 actinobacteria strains.</title>
        <authorList>
            <person name="Klenk H.-P."/>
        </authorList>
    </citation>
    <scope>NUCLEOTIDE SEQUENCE [LARGE SCALE GENOMIC DNA]</scope>
    <source>
        <strain evidence="2 3">DSM 44442</strain>
    </source>
</reference>
<gene>
    <name evidence="2" type="ORF">HNR10_000387</name>
</gene>
<sequence>MTATPVRRFAPWTALALVVLLIVVVLGAGFLVVPADRSFEYGGEVRVQLLSIDHETVGGDERVTWKVSVVNGTGGPLDLNLSSTCRHAVPPLESGPSALAEQGGATLSLPEHQGGGVADSCPSPESGRWWAYSLTLEDGSGDIAPRTVTFMGRAH</sequence>
<dbReference type="Proteomes" id="UP000572051">
    <property type="component" value="Unassembled WGS sequence"/>
</dbReference>
<evidence type="ECO:0000313" key="3">
    <source>
        <dbReference type="Proteomes" id="UP000572051"/>
    </source>
</evidence>
<comment type="caution">
    <text evidence="2">The sequence shown here is derived from an EMBL/GenBank/DDBJ whole genome shotgun (WGS) entry which is preliminary data.</text>
</comment>
<dbReference type="EMBL" id="JACCFS010000001">
    <property type="protein sequence ID" value="NYJ32506.1"/>
    <property type="molecule type" value="Genomic_DNA"/>
</dbReference>
<keyword evidence="1" id="KW-1133">Transmembrane helix</keyword>
<name>A0A7Z0J828_9ACTN</name>
<proteinExistence type="predicted"/>
<organism evidence="2 3">
    <name type="scientific">Nocardiopsis aegyptia</name>
    <dbReference type="NCBI Taxonomy" id="220378"/>
    <lineage>
        <taxon>Bacteria</taxon>
        <taxon>Bacillati</taxon>
        <taxon>Actinomycetota</taxon>
        <taxon>Actinomycetes</taxon>
        <taxon>Streptosporangiales</taxon>
        <taxon>Nocardiopsidaceae</taxon>
        <taxon>Nocardiopsis</taxon>
    </lineage>
</organism>